<comment type="caution">
    <text evidence="2">The sequence shown here is derived from an EMBL/GenBank/DDBJ whole genome shotgun (WGS) entry which is preliminary data.</text>
</comment>
<feature type="transmembrane region" description="Helical" evidence="1">
    <location>
        <begin position="12"/>
        <end position="31"/>
    </location>
</feature>
<protein>
    <submittedName>
        <fullName evidence="2">Uncharacterized protein</fullName>
    </submittedName>
</protein>
<dbReference type="EMBL" id="JBHRUJ010000004">
    <property type="protein sequence ID" value="MFC3210152.1"/>
    <property type="molecule type" value="Genomic_DNA"/>
</dbReference>
<dbReference type="RefSeq" id="WP_117313231.1">
    <property type="nucleotide sequence ID" value="NZ_JBHRUJ010000004.1"/>
</dbReference>
<keyword evidence="1" id="KW-0812">Transmembrane</keyword>
<evidence type="ECO:0000313" key="2">
    <source>
        <dbReference type="EMBL" id="MFC3210152.1"/>
    </source>
</evidence>
<keyword evidence="1" id="KW-1133">Transmembrane helix</keyword>
<reference evidence="3" key="1">
    <citation type="journal article" date="2019" name="Int. J. Syst. Evol. Microbiol.">
        <title>The Global Catalogue of Microorganisms (GCM) 10K type strain sequencing project: providing services to taxonomists for standard genome sequencing and annotation.</title>
        <authorList>
            <consortium name="The Broad Institute Genomics Platform"/>
            <consortium name="The Broad Institute Genome Sequencing Center for Infectious Disease"/>
            <person name="Wu L."/>
            <person name="Ma J."/>
        </authorList>
    </citation>
    <scope>NUCLEOTIDE SEQUENCE [LARGE SCALE GENOMIC DNA]</scope>
    <source>
        <strain evidence="3">CCM 320</strain>
    </source>
</reference>
<feature type="transmembrane region" description="Helical" evidence="1">
    <location>
        <begin position="59"/>
        <end position="78"/>
    </location>
</feature>
<name>A0ABV7KL48_PLAOK</name>
<keyword evidence="1" id="KW-0472">Membrane</keyword>
<keyword evidence="3" id="KW-1185">Reference proteome</keyword>
<organism evidence="2 3">
    <name type="scientific">Planomicrobium okeanokoites</name>
    <name type="common">Planococcus okeanokoites</name>
    <name type="synonym">Flavobacterium okeanokoites</name>
    <dbReference type="NCBI Taxonomy" id="244"/>
    <lineage>
        <taxon>Bacteria</taxon>
        <taxon>Bacillati</taxon>
        <taxon>Bacillota</taxon>
        <taxon>Bacilli</taxon>
        <taxon>Bacillales</taxon>
        <taxon>Caryophanaceae</taxon>
        <taxon>Planomicrobium</taxon>
    </lineage>
</organism>
<gene>
    <name evidence="2" type="ORF">ACFOEJ_03570</name>
</gene>
<evidence type="ECO:0000313" key="3">
    <source>
        <dbReference type="Proteomes" id="UP001595625"/>
    </source>
</evidence>
<sequence length="85" mass="9118">MAIKPASPATPDAPASGVVFSIGAVSFALAFEDDYSILGVLNYLPSSQLSKQQMNMETGAAAGELYMPLAIFAFFLHIKRLTDYK</sequence>
<evidence type="ECO:0000256" key="1">
    <source>
        <dbReference type="SAM" id="Phobius"/>
    </source>
</evidence>
<proteinExistence type="predicted"/>
<dbReference type="Proteomes" id="UP001595625">
    <property type="component" value="Unassembled WGS sequence"/>
</dbReference>
<accession>A0ABV7KL48</accession>